<proteinExistence type="predicted"/>
<dbReference type="EMBL" id="JBEFKJ010000010">
    <property type="protein sequence ID" value="KAL2043967.1"/>
    <property type="molecule type" value="Genomic_DNA"/>
</dbReference>
<evidence type="ECO:0000256" key="1">
    <source>
        <dbReference type="SAM" id="MobiDB-lite"/>
    </source>
</evidence>
<feature type="region of interest" description="Disordered" evidence="1">
    <location>
        <begin position="93"/>
        <end position="114"/>
    </location>
</feature>
<name>A0ABR4AH91_9LECA</name>
<dbReference type="Proteomes" id="UP001590950">
    <property type="component" value="Unassembled WGS sequence"/>
</dbReference>
<protein>
    <submittedName>
        <fullName evidence="2">Uncharacterized protein</fullName>
    </submittedName>
</protein>
<reference evidence="2 3" key="1">
    <citation type="submission" date="2024-09" db="EMBL/GenBank/DDBJ databases">
        <title>Rethinking Asexuality: The Enigmatic Case of Functional Sexual Genes in Lepraria (Stereocaulaceae).</title>
        <authorList>
            <person name="Doellman M."/>
            <person name="Sun Y."/>
            <person name="Barcenas-Pena A."/>
            <person name="Lumbsch H.T."/>
            <person name="Grewe F."/>
        </authorList>
    </citation>
    <scope>NUCLEOTIDE SEQUENCE [LARGE SCALE GENOMIC DNA]</scope>
    <source>
        <strain evidence="2 3">Mercado 3170</strain>
    </source>
</reference>
<comment type="caution">
    <text evidence="2">The sequence shown here is derived from an EMBL/GenBank/DDBJ whole genome shotgun (WGS) entry which is preliminary data.</text>
</comment>
<evidence type="ECO:0000313" key="3">
    <source>
        <dbReference type="Proteomes" id="UP001590950"/>
    </source>
</evidence>
<keyword evidence="3" id="KW-1185">Reference proteome</keyword>
<gene>
    <name evidence="2" type="ORF">N7G274_003487</name>
</gene>
<sequence length="114" mass="12330">MSSDLGVENGRGLIRCLPKLHFRSVSTAALPVGFVRSVSLHRAASYIPGSQLLTALIIIQRCGGYFRNAFVIDQVYSLHTSLSDEIEYDGDADVLTPGRLPSSRGTASSPNFMD</sequence>
<accession>A0ABR4AH91</accession>
<evidence type="ECO:0000313" key="2">
    <source>
        <dbReference type="EMBL" id="KAL2043967.1"/>
    </source>
</evidence>
<organism evidence="2 3">
    <name type="scientific">Stereocaulon virgatum</name>
    <dbReference type="NCBI Taxonomy" id="373712"/>
    <lineage>
        <taxon>Eukaryota</taxon>
        <taxon>Fungi</taxon>
        <taxon>Dikarya</taxon>
        <taxon>Ascomycota</taxon>
        <taxon>Pezizomycotina</taxon>
        <taxon>Lecanoromycetes</taxon>
        <taxon>OSLEUM clade</taxon>
        <taxon>Lecanoromycetidae</taxon>
        <taxon>Lecanorales</taxon>
        <taxon>Lecanorineae</taxon>
        <taxon>Stereocaulaceae</taxon>
        <taxon>Stereocaulon</taxon>
    </lineage>
</organism>
<feature type="compositionally biased region" description="Polar residues" evidence="1">
    <location>
        <begin position="103"/>
        <end position="114"/>
    </location>
</feature>